<evidence type="ECO:0000256" key="4">
    <source>
        <dbReference type="ARBA" id="ARBA00022741"/>
    </source>
</evidence>
<dbReference type="InterPro" id="IPR000719">
    <property type="entry name" value="Prot_kinase_dom"/>
</dbReference>
<dbReference type="Pfam" id="PF00069">
    <property type="entry name" value="Pkinase"/>
    <property type="match status" value="1"/>
</dbReference>
<gene>
    <name evidence="11" type="ORF">TPC1_10177</name>
</gene>
<dbReference type="GO" id="GO:0005524">
    <property type="term" value="F:ATP binding"/>
    <property type="evidence" value="ECO:0007669"/>
    <property type="project" value="UniProtKB-KW"/>
</dbReference>
<dbReference type="GO" id="GO:0007165">
    <property type="term" value="P:signal transduction"/>
    <property type="evidence" value="ECO:0007669"/>
    <property type="project" value="TreeGrafter"/>
</dbReference>
<comment type="catalytic activity">
    <reaction evidence="7">
        <text>L-threonyl-[protein] + ATP = O-phospho-L-threonyl-[protein] + ADP + H(+)</text>
        <dbReference type="Rhea" id="RHEA:46608"/>
        <dbReference type="Rhea" id="RHEA-COMP:11060"/>
        <dbReference type="Rhea" id="RHEA-COMP:11605"/>
        <dbReference type="ChEBI" id="CHEBI:15378"/>
        <dbReference type="ChEBI" id="CHEBI:30013"/>
        <dbReference type="ChEBI" id="CHEBI:30616"/>
        <dbReference type="ChEBI" id="CHEBI:61977"/>
        <dbReference type="ChEBI" id="CHEBI:456216"/>
        <dbReference type="EC" id="2.7.11.1"/>
    </reaction>
</comment>
<evidence type="ECO:0000256" key="9">
    <source>
        <dbReference type="SAM" id="MobiDB-lite"/>
    </source>
</evidence>
<evidence type="ECO:0000256" key="7">
    <source>
        <dbReference type="ARBA" id="ARBA00047899"/>
    </source>
</evidence>
<keyword evidence="3" id="KW-0808">Transferase</keyword>
<evidence type="ECO:0000256" key="5">
    <source>
        <dbReference type="ARBA" id="ARBA00022777"/>
    </source>
</evidence>
<evidence type="ECO:0000313" key="11">
    <source>
        <dbReference type="EMBL" id="JAP96476.1"/>
    </source>
</evidence>
<dbReference type="PANTHER" id="PTHR43895:SF32">
    <property type="entry name" value="SERINE_THREONINE-PROTEIN KINASE CHK1"/>
    <property type="match status" value="1"/>
</dbReference>
<sequence length="198" mass="22909">IILFAMVCGYLPFDDDDQSQLYKQIIKGTFQIPSHVSPSLTDLLQKILVTDPLKRILMVDIFAHPWFIEFCSEPLPDIQQLPKQPIDFRIIYSINKAYKEMKPIFLVQQLMNGKHNQITATYYLLKDKQDKQKVPWNLAEQKKICALLGLELKDNGDVEEVVVPLMDDIMGDNKNEKSESKTDLVTPMVKQSKNLRKE</sequence>
<evidence type="ECO:0000256" key="8">
    <source>
        <dbReference type="ARBA" id="ARBA00048679"/>
    </source>
</evidence>
<reference evidence="11" key="1">
    <citation type="submission" date="2015-07" db="EMBL/GenBank/DDBJ databases">
        <title>Adaptation to a free-living lifestyle via gene acquisitions in the diplomonad Trepomonas sp. PC1.</title>
        <authorList>
            <person name="Xu F."/>
            <person name="Jerlstrom-Hultqvist J."/>
            <person name="Kolisko M."/>
            <person name="Simpson A.G.B."/>
            <person name="Roger A.J."/>
            <person name="Svard S.G."/>
            <person name="Andersson J.O."/>
        </authorList>
    </citation>
    <scope>NUCLEOTIDE SEQUENCE</scope>
    <source>
        <strain evidence="11">PC1</strain>
    </source>
</reference>
<evidence type="ECO:0000259" key="10">
    <source>
        <dbReference type="PROSITE" id="PS50011"/>
    </source>
</evidence>
<organism evidence="11">
    <name type="scientific">Trepomonas sp. PC1</name>
    <dbReference type="NCBI Taxonomy" id="1076344"/>
    <lineage>
        <taxon>Eukaryota</taxon>
        <taxon>Metamonada</taxon>
        <taxon>Diplomonadida</taxon>
        <taxon>Hexamitidae</taxon>
        <taxon>Hexamitinae</taxon>
        <taxon>Trepomonas</taxon>
    </lineage>
</organism>
<feature type="region of interest" description="Disordered" evidence="9">
    <location>
        <begin position="172"/>
        <end position="198"/>
    </location>
</feature>
<dbReference type="SUPFAM" id="SSF56112">
    <property type="entry name" value="Protein kinase-like (PK-like)"/>
    <property type="match status" value="1"/>
</dbReference>
<comment type="catalytic activity">
    <reaction evidence="8">
        <text>L-seryl-[protein] + ATP = O-phospho-L-seryl-[protein] + ADP + H(+)</text>
        <dbReference type="Rhea" id="RHEA:17989"/>
        <dbReference type="Rhea" id="RHEA-COMP:9863"/>
        <dbReference type="Rhea" id="RHEA-COMP:11604"/>
        <dbReference type="ChEBI" id="CHEBI:15378"/>
        <dbReference type="ChEBI" id="CHEBI:29999"/>
        <dbReference type="ChEBI" id="CHEBI:30616"/>
        <dbReference type="ChEBI" id="CHEBI:83421"/>
        <dbReference type="ChEBI" id="CHEBI:456216"/>
        <dbReference type="EC" id="2.7.11.1"/>
    </reaction>
</comment>
<feature type="non-terminal residue" evidence="11">
    <location>
        <position position="1"/>
    </location>
</feature>
<keyword evidence="4" id="KW-0547">Nucleotide-binding</keyword>
<name>A0A146KMB8_9EUKA</name>
<proteinExistence type="predicted"/>
<keyword evidence="2" id="KW-0723">Serine/threonine-protein kinase</keyword>
<keyword evidence="5 11" id="KW-0418">Kinase</keyword>
<evidence type="ECO:0000256" key="3">
    <source>
        <dbReference type="ARBA" id="ARBA00022679"/>
    </source>
</evidence>
<accession>A0A146KMB8</accession>
<feature type="domain" description="Protein kinase" evidence="10">
    <location>
        <begin position="1"/>
        <end position="67"/>
    </location>
</feature>
<dbReference type="InterPro" id="IPR011009">
    <property type="entry name" value="Kinase-like_dom_sf"/>
</dbReference>
<keyword evidence="6" id="KW-0067">ATP-binding</keyword>
<dbReference type="GO" id="GO:0004674">
    <property type="term" value="F:protein serine/threonine kinase activity"/>
    <property type="evidence" value="ECO:0007669"/>
    <property type="project" value="UniProtKB-KW"/>
</dbReference>
<dbReference type="EC" id="2.7.11.1" evidence="1"/>
<evidence type="ECO:0000256" key="1">
    <source>
        <dbReference type="ARBA" id="ARBA00012513"/>
    </source>
</evidence>
<feature type="compositionally biased region" description="Basic and acidic residues" evidence="9">
    <location>
        <begin position="172"/>
        <end position="182"/>
    </location>
</feature>
<dbReference type="EMBL" id="GDID01000130">
    <property type="protein sequence ID" value="JAP96476.1"/>
    <property type="molecule type" value="Transcribed_RNA"/>
</dbReference>
<dbReference type="PANTHER" id="PTHR43895">
    <property type="entry name" value="CALCIUM/CALMODULIN-DEPENDENT PROTEIN KINASE KINASE-RELATED"/>
    <property type="match status" value="1"/>
</dbReference>
<dbReference type="Gene3D" id="1.10.510.10">
    <property type="entry name" value="Transferase(Phosphotransferase) domain 1"/>
    <property type="match status" value="1"/>
</dbReference>
<protein>
    <recommendedName>
        <fullName evidence="1">non-specific serine/threonine protein kinase</fullName>
        <ecNumber evidence="1">2.7.11.1</ecNumber>
    </recommendedName>
</protein>
<dbReference type="AlphaFoldDB" id="A0A146KMB8"/>
<evidence type="ECO:0000256" key="2">
    <source>
        <dbReference type="ARBA" id="ARBA00022527"/>
    </source>
</evidence>
<evidence type="ECO:0000256" key="6">
    <source>
        <dbReference type="ARBA" id="ARBA00022840"/>
    </source>
</evidence>
<dbReference type="PROSITE" id="PS50011">
    <property type="entry name" value="PROTEIN_KINASE_DOM"/>
    <property type="match status" value="1"/>
</dbReference>